<feature type="signal peptide" evidence="2">
    <location>
        <begin position="1"/>
        <end position="29"/>
    </location>
</feature>
<organism evidence="4 5">
    <name type="scientific">Agromyces seonyuensis</name>
    <dbReference type="NCBI Taxonomy" id="2662446"/>
    <lineage>
        <taxon>Bacteria</taxon>
        <taxon>Bacillati</taxon>
        <taxon>Actinomycetota</taxon>
        <taxon>Actinomycetes</taxon>
        <taxon>Micrococcales</taxon>
        <taxon>Microbacteriaceae</taxon>
        <taxon>Agromyces</taxon>
    </lineage>
</organism>
<feature type="domain" description="Amine oxidase" evidence="3">
    <location>
        <begin position="57"/>
        <end position="133"/>
    </location>
</feature>
<dbReference type="PRINTS" id="PR00419">
    <property type="entry name" value="ADXRDTASE"/>
</dbReference>
<dbReference type="PROSITE" id="PS51318">
    <property type="entry name" value="TAT"/>
    <property type="match status" value="1"/>
</dbReference>
<feature type="compositionally biased region" description="Low complexity" evidence="1">
    <location>
        <begin position="259"/>
        <end position="270"/>
    </location>
</feature>
<dbReference type="InterPro" id="IPR006311">
    <property type="entry name" value="TAT_signal"/>
</dbReference>
<accession>A0A6I4P0S7</accession>
<gene>
    <name evidence="4" type="ORF">GB864_15550</name>
</gene>
<feature type="chain" id="PRO_5026124132" evidence="2">
    <location>
        <begin position="30"/>
        <end position="530"/>
    </location>
</feature>
<dbReference type="PANTHER" id="PTHR10742">
    <property type="entry name" value="FLAVIN MONOAMINE OXIDASE"/>
    <property type="match status" value="1"/>
</dbReference>
<evidence type="ECO:0000313" key="4">
    <source>
        <dbReference type="EMBL" id="MWB99961.1"/>
    </source>
</evidence>
<dbReference type="SUPFAM" id="SSF51905">
    <property type="entry name" value="FAD/NAD(P)-binding domain"/>
    <property type="match status" value="1"/>
</dbReference>
<dbReference type="InterPro" id="IPR050281">
    <property type="entry name" value="Flavin_monoamine_oxidase"/>
</dbReference>
<dbReference type="Gene3D" id="3.50.50.60">
    <property type="entry name" value="FAD/NAD(P)-binding domain"/>
    <property type="match status" value="2"/>
</dbReference>
<dbReference type="InterPro" id="IPR036188">
    <property type="entry name" value="FAD/NAD-bd_sf"/>
</dbReference>
<feature type="region of interest" description="Disordered" evidence="1">
    <location>
        <begin position="259"/>
        <end position="278"/>
    </location>
</feature>
<feature type="compositionally biased region" description="Pro residues" evidence="1">
    <location>
        <begin position="36"/>
        <end position="59"/>
    </location>
</feature>
<evidence type="ECO:0000259" key="3">
    <source>
        <dbReference type="Pfam" id="PF01593"/>
    </source>
</evidence>
<dbReference type="RefSeq" id="WP_160426617.1">
    <property type="nucleotide sequence ID" value="NZ_WSTA01000090.1"/>
</dbReference>
<sequence>MDGRSPERGMPRRTFLTLSFAGIGALALAACTQTPAPTPSPTPSPTPAPTPLPTVPGVPAPLAMTRSNWSADPWTLGGTVFEPVGGTAEARATLRTPVDARIWFAGEALPEDGVRIGTLAAARASGAAVADDVLRTAESGERVAVIGAGVAGLAAAARLADAGFAVSVFEARRTVGGRAANRTVSGFDDPVRYGAVLVPDDLDVLYDLARADVRTVTFAPELLVRRDDGVEVAPSAFGIAALQQAHEYAAAQPEDSSMSAALAASGATPVSPEPGPDGVSEGEWLEYALRSALAPATGASSSRVSATEYDPVVIGDALRGAKYPTAGIGAWIDGIAGRRDVQVAVGSAVSEVRLGTERVSLRFDTGESFSAHRVVVAVPHGVLREQRIGFVPELPDEYAAAIAAIPVGDLDVVWLRFEEAFWRPEATAADEGTGVATAEPNEDDAAEPAVIPQRLLTVVGGAPGVAAWLDPADSEEAVLVGVVAGAAGTRLGALGDDDFLAAALDGLTPYGMTTADSSESGDVPSESGDG</sequence>
<dbReference type="PROSITE" id="PS51257">
    <property type="entry name" value="PROKAR_LIPOPROTEIN"/>
    <property type="match status" value="1"/>
</dbReference>
<feature type="region of interest" description="Disordered" evidence="1">
    <location>
        <begin position="33"/>
        <end position="64"/>
    </location>
</feature>
<keyword evidence="2" id="KW-0732">Signal</keyword>
<dbReference type="Pfam" id="PF01593">
    <property type="entry name" value="Amino_oxidase"/>
    <property type="match status" value="2"/>
</dbReference>
<name>A0A6I4P0S7_9MICO</name>
<evidence type="ECO:0000256" key="1">
    <source>
        <dbReference type="SAM" id="MobiDB-lite"/>
    </source>
</evidence>
<feature type="domain" description="Amine oxidase" evidence="3">
    <location>
        <begin position="150"/>
        <end position="503"/>
    </location>
</feature>
<protein>
    <submittedName>
        <fullName evidence="4">NAD(P)-binding protein</fullName>
    </submittedName>
</protein>
<evidence type="ECO:0000313" key="5">
    <source>
        <dbReference type="Proteomes" id="UP000438182"/>
    </source>
</evidence>
<comment type="caution">
    <text evidence="4">The sequence shown here is derived from an EMBL/GenBank/DDBJ whole genome shotgun (WGS) entry which is preliminary data.</text>
</comment>
<dbReference type="GO" id="GO:0016491">
    <property type="term" value="F:oxidoreductase activity"/>
    <property type="evidence" value="ECO:0007669"/>
    <property type="project" value="InterPro"/>
</dbReference>
<dbReference type="PANTHER" id="PTHR10742:SF410">
    <property type="entry name" value="LYSINE-SPECIFIC HISTONE DEMETHYLASE 2"/>
    <property type="match status" value="1"/>
</dbReference>
<keyword evidence="5" id="KW-1185">Reference proteome</keyword>
<evidence type="ECO:0000256" key="2">
    <source>
        <dbReference type="SAM" id="SignalP"/>
    </source>
</evidence>
<reference evidence="4 5" key="1">
    <citation type="submission" date="2019-12" db="EMBL/GenBank/DDBJ databases">
        <authorList>
            <person name="Kim Y.S."/>
        </authorList>
    </citation>
    <scope>NUCLEOTIDE SEQUENCE [LARGE SCALE GENOMIC DNA]</scope>
    <source>
        <strain evidence="4 5">MMS17-SY077</strain>
    </source>
</reference>
<dbReference type="InterPro" id="IPR002937">
    <property type="entry name" value="Amino_oxidase"/>
</dbReference>
<dbReference type="AlphaFoldDB" id="A0A6I4P0S7"/>
<proteinExistence type="predicted"/>
<dbReference type="Proteomes" id="UP000438182">
    <property type="component" value="Unassembled WGS sequence"/>
</dbReference>
<dbReference type="Gene3D" id="3.90.660.10">
    <property type="match status" value="1"/>
</dbReference>
<dbReference type="EMBL" id="WSTA01000090">
    <property type="protein sequence ID" value="MWB99961.1"/>
    <property type="molecule type" value="Genomic_DNA"/>
</dbReference>